<reference evidence="7" key="1">
    <citation type="journal article" date="2022" name="DNA Res.">
        <title>Genome analysis of five recently described species of the CUG-Ser clade uncovers Candida theae as a new hybrid lineage with pathogenic potential in the Candida parapsilosis species complex.</title>
        <authorList>
            <person name="Mixao V."/>
            <person name="Del Olmo V."/>
            <person name="Hegedusova E."/>
            <person name="Saus E."/>
            <person name="Pryszcz L."/>
            <person name="Cillingova A."/>
            <person name="Nosek J."/>
            <person name="Gabaldon T."/>
        </authorList>
    </citation>
    <scope>NUCLEOTIDE SEQUENCE</scope>
    <source>
        <strain evidence="7">CBS 10844</strain>
    </source>
</reference>
<keyword evidence="5" id="KW-0539">Nucleus</keyword>
<name>A0AAI9T0N1_9ASCO</name>
<dbReference type="RefSeq" id="XP_049182020.1">
    <property type="nucleotide sequence ID" value="XM_049326698.1"/>
</dbReference>
<evidence type="ECO:0000313" key="7">
    <source>
        <dbReference type="EMBL" id="KAI3406275.2"/>
    </source>
</evidence>
<evidence type="ECO:0000256" key="2">
    <source>
        <dbReference type="ARBA" id="ARBA00022664"/>
    </source>
</evidence>
<keyword evidence="4" id="KW-0508">mRNA splicing</keyword>
<comment type="subcellular location">
    <subcellularLocation>
        <location evidence="1">Nucleus</location>
    </subcellularLocation>
</comment>
<protein>
    <recommendedName>
        <fullName evidence="9">Pre-mRNA-splicing factor SPF27</fullName>
    </recommendedName>
</protein>
<dbReference type="AlphaFoldDB" id="A0AAI9T0N1"/>
<gene>
    <name evidence="7" type="ORF">KGF56_000755</name>
</gene>
<dbReference type="Proteomes" id="UP001202479">
    <property type="component" value="Unassembled WGS sequence"/>
</dbReference>
<dbReference type="EMBL" id="JAHUZD010000024">
    <property type="protein sequence ID" value="KAI3406275.2"/>
    <property type="molecule type" value="Genomic_DNA"/>
</dbReference>
<evidence type="ECO:0000256" key="3">
    <source>
        <dbReference type="ARBA" id="ARBA00022728"/>
    </source>
</evidence>
<evidence type="ECO:0000256" key="4">
    <source>
        <dbReference type="ARBA" id="ARBA00023187"/>
    </source>
</evidence>
<dbReference type="Pfam" id="PF05700">
    <property type="entry name" value="BCAS2"/>
    <property type="match status" value="1"/>
</dbReference>
<evidence type="ECO:0000256" key="5">
    <source>
        <dbReference type="ARBA" id="ARBA00023242"/>
    </source>
</evidence>
<keyword evidence="8" id="KW-1185">Reference proteome</keyword>
<feature type="compositionally biased region" description="Acidic residues" evidence="6">
    <location>
        <begin position="108"/>
        <end position="126"/>
    </location>
</feature>
<evidence type="ECO:0008006" key="9">
    <source>
        <dbReference type="Google" id="ProtNLM"/>
    </source>
</evidence>
<keyword evidence="3" id="KW-0747">Spliceosome</keyword>
<feature type="region of interest" description="Disordered" evidence="6">
    <location>
        <begin position="107"/>
        <end position="134"/>
    </location>
</feature>
<dbReference type="GO" id="GO:0006397">
    <property type="term" value="P:mRNA processing"/>
    <property type="evidence" value="ECO:0007669"/>
    <property type="project" value="UniProtKB-KW"/>
</dbReference>
<dbReference type="GO" id="GO:0005681">
    <property type="term" value="C:spliceosomal complex"/>
    <property type="evidence" value="ECO:0007669"/>
    <property type="project" value="UniProtKB-KW"/>
</dbReference>
<dbReference type="GO" id="GO:0008380">
    <property type="term" value="P:RNA splicing"/>
    <property type="evidence" value="ECO:0007669"/>
    <property type="project" value="UniProtKB-KW"/>
</dbReference>
<accession>A0AAI9T0N1</accession>
<comment type="caution">
    <text evidence="7">The sequence shown here is derived from an EMBL/GenBank/DDBJ whole genome shotgun (WGS) entry which is preliminary data.</text>
</comment>
<dbReference type="GeneID" id="73378372"/>
<keyword evidence="2" id="KW-0507">mRNA processing</keyword>
<sequence length="274" mass="31409">MVTIDYEPLTHLKYIDEYVGPEERAHVEQLVRLELASQFNANINNLTNHTNNVEADTVAIAENSLIVDTDISSNLPIHPLVEQLVPSIGNDLQFERRNVVDMRLQRYEEEESDNDEGEDEEDVEGVEEGKKNKGVDMTKYADFNIISPAEPGSSSSSSSSSAEERDGINYTNLYITLGHATLRQRNLDLFAQNQEALKGLQKQHLEELRNYNQMLANGLNKKRIMVDEVEEMRKKRQLNDYKPVYDYLDNRWKQGINTALNVSIEKARKAYEES</sequence>
<evidence type="ECO:0000313" key="8">
    <source>
        <dbReference type="Proteomes" id="UP001202479"/>
    </source>
</evidence>
<evidence type="ECO:0000256" key="1">
    <source>
        <dbReference type="ARBA" id="ARBA00004123"/>
    </source>
</evidence>
<dbReference type="InterPro" id="IPR008409">
    <property type="entry name" value="SPF27"/>
</dbReference>
<proteinExistence type="predicted"/>
<evidence type="ECO:0000256" key="6">
    <source>
        <dbReference type="SAM" id="MobiDB-lite"/>
    </source>
</evidence>
<organism evidence="7 8">
    <name type="scientific">Candida oxycetoniae</name>
    <dbReference type="NCBI Taxonomy" id="497107"/>
    <lineage>
        <taxon>Eukaryota</taxon>
        <taxon>Fungi</taxon>
        <taxon>Dikarya</taxon>
        <taxon>Ascomycota</taxon>
        <taxon>Saccharomycotina</taxon>
        <taxon>Pichiomycetes</taxon>
        <taxon>Debaryomycetaceae</taxon>
        <taxon>Candida/Lodderomyces clade</taxon>
        <taxon>Candida</taxon>
    </lineage>
</organism>